<reference evidence="2" key="2">
    <citation type="journal article" date="2021" name="Microbiome">
        <title>Successional dynamics and alternative stable states in a saline activated sludge microbial community over 9 years.</title>
        <authorList>
            <person name="Wang Y."/>
            <person name="Ye J."/>
            <person name="Ju F."/>
            <person name="Liu L."/>
            <person name="Boyd J.A."/>
            <person name="Deng Y."/>
            <person name="Parks D.H."/>
            <person name="Jiang X."/>
            <person name="Yin X."/>
            <person name="Woodcroft B.J."/>
            <person name="Tyson G.W."/>
            <person name="Hugenholtz P."/>
            <person name="Polz M.F."/>
            <person name="Zhang T."/>
        </authorList>
    </citation>
    <scope>NUCLEOTIDE SEQUENCE</scope>
    <source>
        <strain evidence="2">HKST-UBA02</strain>
    </source>
</reference>
<sequence length="263" mass="28760">QLHINTCDPNFQLYDDEGSAILTRVASSPFTDYGTVTSELNCIDCDENPTTSEFPCGIRMIAEQISGDCGCFIDKPLSFYGRKLTVLPFGEGWKNKPWRVAEVQAMELPAGFGSMIQWLEYQTLPEGRGRRYDRSNINKGWANLPGKKARVRNAVTAKCDANYCSYYFKNLIEKTKLNNEFGVITIHSNVHIPNTDTTTVGAWEDFFDALIGFNPSCKVIGTVACDTSLGSCPTPSPGTPSPTPSPTEAPTPTPTEAPTPSPA</sequence>
<feature type="non-terminal residue" evidence="2">
    <location>
        <position position="1"/>
    </location>
</feature>
<accession>A0A955LXA7</accession>
<dbReference type="EMBL" id="JAGQKY010000175">
    <property type="protein sequence ID" value="MCA9397874.1"/>
    <property type="molecule type" value="Genomic_DNA"/>
</dbReference>
<reference evidence="2" key="1">
    <citation type="submission" date="2020-04" db="EMBL/GenBank/DDBJ databases">
        <authorList>
            <person name="Zhang T."/>
        </authorList>
    </citation>
    <scope>NUCLEOTIDE SEQUENCE</scope>
    <source>
        <strain evidence="2">HKST-UBA02</strain>
    </source>
</reference>
<evidence type="ECO:0000313" key="3">
    <source>
        <dbReference type="Proteomes" id="UP000699691"/>
    </source>
</evidence>
<organism evidence="2 3">
    <name type="scientific">candidate division WWE3 bacterium</name>
    <dbReference type="NCBI Taxonomy" id="2053526"/>
    <lineage>
        <taxon>Bacteria</taxon>
        <taxon>Katanobacteria</taxon>
    </lineage>
</organism>
<dbReference type="Proteomes" id="UP000699691">
    <property type="component" value="Unassembled WGS sequence"/>
</dbReference>
<feature type="region of interest" description="Disordered" evidence="1">
    <location>
        <begin position="231"/>
        <end position="263"/>
    </location>
</feature>
<dbReference type="AlphaFoldDB" id="A0A955LXA7"/>
<protein>
    <submittedName>
        <fullName evidence="2">Uncharacterized protein</fullName>
    </submittedName>
</protein>
<evidence type="ECO:0000313" key="2">
    <source>
        <dbReference type="EMBL" id="MCA9397874.1"/>
    </source>
</evidence>
<proteinExistence type="predicted"/>
<evidence type="ECO:0000256" key="1">
    <source>
        <dbReference type="SAM" id="MobiDB-lite"/>
    </source>
</evidence>
<name>A0A955LXA7_UNCKA</name>
<gene>
    <name evidence="2" type="ORF">KC573_03515</name>
</gene>
<comment type="caution">
    <text evidence="2">The sequence shown here is derived from an EMBL/GenBank/DDBJ whole genome shotgun (WGS) entry which is preliminary data.</text>
</comment>
<feature type="compositionally biased region" description="Pro residues" evidence="1">
    <location>
        <begin position="234"/>
        <end position="263"/>
    </location>
</feature>